<reference evidence="5 6" key="1">
    <citation type="submission" date="2023-01" db="EMBL/GenBank/DDBJ databases">
        <title>Thalassococcus onchidii sp. nov., isolated from a marine invertebrate from the South China Sea.</title>
        <authorList>
            <person name="Xu S."/>
            <person name="Liu Z."/>
            <person name="Xu Y."/>
        </authorList>
    </citation>
    <scope>NUCLEOTIDE SEQUENCE [LARGE SCALE GENOMIC DNA]</scope>
    <source>
        <strain evidence="5 6">KCTC 32084</strain>
    </source>
</reference>
<feature type="signal peptide" evidence="4">
    <location>
        <begin position="1"/>
        <end position="29"/>
    </location>
</feature>
<comment type="caution">
    <text evidence="5">The sequence shown here is derived from an EMBL/GenBank/DDBJ whole genome shotgun (WGS) entry which is preliminary data.</text>
</comment>
<protein>
    <submittedName>
        <fullName evidence="5">Molybdate ABC transporter substrate-binding protein</fullName>
    </submittedName>
</protein>
<dbReference type="Proteomes" id="UP001210720">
    <property type="component" value="Unassembled WGS sequence"/>
</dbReference>
<evidence type="ECO:0000256" key="3">
    <source>
        <dbReference type="ARBA" id="ARBA00022729"/>
    </source>
</evidence>
<dbReference type="PANTHER" id="PTHR30632">
    <property type="entry name" value="MOLYBDATE-BINDING PERIPLASMIC PROTEIN"/>
    <property type="match status" value="1"/>
</dbReference>
<evidence type="ECO:0000313" key="6">
    <source>
        <dbReference type="Proteomes" id="UP001210720"/>
    </source>
</evidence>
<evidence type="ECO:0000313" key="5">
    <source>
        <dbReference type="EMBL" id="MDA7423293.1"/>
    </source>
</evidence>
<name>A0ABT4XMX5_9RHOB</name>
<dbReference type="EMBL" id="JAQIOY010000001">
    <property type="protein sequence ID" value="MDA7423293.1"/>
    <property type="molecule type" value="Genomic_DNA"/>
</dbReference>
<organism evidence="5 6">
    <name type="scientific">Thalassococcus lentus</name>
    <dbReference type="NCBI Taxonomy" id="1210524"/>
    <lineage>
        <taxon>Bacteria</taxon>
        <taxon>Pseudomonadati</taxon>
        <taxon>Pseudomonadota</taxon>
        <taxon>Alphaproteobacteria</taxon>
        <taxon>Rhodobacterales</taxon>
        <taxon>Roseobacteraceae</taxon>
        <taxon>Thalassococcus</taxon>
    </lineage>
</organism>
<gene>
    <name evidence="5" type="primary">modA</name>
    <name evidence="5" type="ORF">PFY00_01015</name>
</gene>
<dbReference type="InterPro" id="IPR005950">
    <property type="entry name" value="ModA"/>
</dbReference>
<dbReference type="Pfam" id="PF13531">
    <property type="entry name" value="SBP_bac_11"/>
    <property type="match status" value="1"/>
</dbReference>
<keyword evidence="3 4" id="KW-0732">Signal</keyword>
<dbReference type="SUPFAM" id="SSF53850">
    <property type="entry name" value="Periplasmic binding protein-like II"/>
    <property type="match status" value="1"/>
</dbReference>
<sequence length="261" mass="27516">MPIFSFHRSLRLVLVAMLALAVGSIGARADQITVFAAASMKNALDEIARTFEDETGHTTTLVYAGTAVLARQIEQGAPANLLVSASVEWMDYLEGQNLIVPESRVVVTGNRMVLIAPKDQAKPVEFNENLDLDGLLVGGLLAMALVDAVPAGIYGKAALSHYDLWDEVSDRVAQADNVRAALAFVALDQTPLGIVYASDAHAEPRVDVVARIPSHSHAPIRYPAALVAGQSGSGAKAFLDFLTGAKASGVFEQHGFSVPGG</sequence>
<evidence type="ECO:0000256" key="4">
    <source>
        <dbReference type="SAM" id="SignalP"/>
    </source>
</evidence>
<evidence type="ECO:0000256" key="2">
    <source>
        <dbReference type="ARBA" id="ARBA00022723"/>
    </source>
</evidence>
<dbReference type="RefSeq" id="WP_271430656.1">
    <property type="nucleotide sequence ID" value="NZ_JAQIOY010000001.1"/>
</dbReference>
<proteinExistence type="inferred from homology"/>
<dbReference type="InterPro" id="IPR050682">
    <property type="entry name" value="ModA/WtpA"/>
</dbReference>
<comment type="similarity">
    <text evidence="1">Belongs to the bacterial solute-binding protein ModA family.</text>
</comment>
<dbReference type="PANTHER" id="PTHR30632:SF17">
    <property type="entry name" value="MOLYBDATE-BINDING PROTEIN MODA"/>
    <property type="match status" value="1"/>
</dbReference>
<accession>A0ABT4XMX5</accession>
<keyword evidence="2" id="KW-0479">Metal-binding</keyword>
<evidence type="ECO:0000256" key="1">
    <source>
        <dbReference type="ARBA" id="ARBA00009175"/>
    </source>
</evidence>
<dbReference type="NCBIfam" id="TIGR01256">
    <property type="entry name" value="modA"/>
    <property type="match status" value="1"/>
</dbReference>
<feature type="chain" id="PRO_5046586481" evidence="4">
    <location>
        <begin position="30"/>
        <end position="261"/>
    </location>
</feature>
<dbReference type="PIRSF" id="PIRSF004846">
    <property type="entry name" value="ModA"/>
    <property type="match status" value="1"/>
</dbReference>
<dbReference type="Gene3D" id="3.40.190.10">
    <property type="entry name" value="Periplasmic binding protein-like II"/>
    <property type="match status" value="2"/>
</dbReference>
<keyword evidence="6" id="KW-1185">Reference proteome</keyword>